<dbReference type="PANTHER" id="PTHR47660">
    <property type="entry name" value="TRANSCRIPTION FACTOR WITH C2H2 AND ZN(2)-CYS(6) DNA BINDING DOMAIN (EUROFUNG)-RELATED-RELATED"/>
    <property type="match status" value="1"/>
</dbReference>
<dbReference type="Proteomes" id="UP000803844">
    <property type="component" value="Unassembled WGS sequence"/>
</dbReference>
<accession>A0A9P4XYU9</accession>
<keyword evidence="4" id="KW-0804">Transcription</keyword>
<feature type="domain" description="Zn(2)-C6 fungal-type" evidence="6">
    <location>
        <begin position="9"/>
        <end position="39"/>
    </location>
</feature>
<evidence type="ECO:0000256" key="2">
    <source>
        <dbReference type="ARBA" id="ARBA00022833"/>
    </source>
</evidence>
<evidence type="ECO:0000256" key="1">
    <source>
        <dbReference type="ARBA" id="ARBA00022723"/>
    </source>
</evidence>
<dbReference type="InterPro" id="IPR001138">
    <property type="entry name" value="Zn2Cys6_DnaBD"/>
</dbReference>
<dbReference type="GeneID" id="63834689"/>
<dbReference type="PANTHER" id="PTHR47660:SF3">
    <property type="entry name" value="FINGER DOMAIN PROTEIN, PUTATIVE (AFU_ORTHOLOGUE AFUA_4G03310)-RELATED"/>
    <property type="match status" value="1"/>
</dbReference>
<dbReference type="GO" id="GO:0008270">
    <property type="term" value="F:zinc ion binding"/>
    <property type="evidence" value="ECO:0007669"/>
    <property type="project" value="InterPro"/>
</dbReference>
<dbReference type="PROSITE" id="PS00463">
    <property type="entry name" value="ZN2_CY6_FUNGAL_1"/>
    <property type="match status" value="1"/>
</dbReference>
<keyword evidence="5" id="KW-0539">Nucleus</keyword>
<dbReference type="PRINTS" id="PR00755">
    <property type="entry name" value="AFLATOXINBRP"/>
</dbReference>
<dbReference type="OrthoDB" id="9930022at2759"/>
<name>A0A9P4XYU9_CRYP1</name>
<dbReference type="PROSITE" id="PS50048">
    <property type="entry name" value="ZN2_CY6_FUNGAL_2"/>
    <property type="match status" value="1"/>
</dbReference>
<dbReference type="CDD" id="cd00067">
    <property type="entry name" value="GAL4"/>
    <property type="match status" value="1"/>
</dbReference>
<dbReference type="Gene3D" id="4.10.240.10">
    <property type="entry name" value="Zn(2)-C6 fungal-type DNA-binding domain"/>
    <property type="match status" value="1"/>
</dbReference>
<organism evidence="7 8">
    <name type="scientific">Cryphonectria parasitica (strain ATCC 38755 / EP155)</name>
    <dbReference type="NCBI Taxonomy" id="660469"/>
    <lineage>
        <taxon>Eukaryota</taxon>
        <taxon>Fungi</taxon>
        <taxon>Dikarya</taxon>
        <taxon>Ascomycota</taxon>
        <taxon>Pezizomycotina</taxon>
        <taxon>Sordariomycetes</taxon>
        <taxon>Sordariomycetidae</taxon>
        <taxon>Diaporthales</taxon>
        <taxon>Cryphonectriaceae</taxon>
        <taxon>Cryphonectria-Endothia species complex</taxon>
        <taxon>Cryphonectria</taxon>
    </lineage>
</organism>
<keyword evidence="3" id="KW-0805">Transcription regulation</keyword>
<dbReference type="AlphaFoldDB" id="A0A9P4XYU9"/>
<sequence>MSIVLETKACESCAKSKRKCGKEKPRCHRCASRNLECSYPLARPGSFVLLQEDSPSTCESQTTTSPAALRNHTSDEISSPTLLGTPDLWDPSGLSEPQNVPPYSNAVLKRFHKTIQANLADWVYKGATNFIHKQLYMFRRPRCVQDAQGSLALYLARTDETEDAVFRTLDDRADQLLTDEGKHNTTSSLDTFGHLSRIHSLLTYQIIGLLDGDIHLRAKAEKRIDTLEAWIQQMMESLRFASSLLSGSGGNNTYAIINVLGLEEIVWQAWIFTESLRRTWVTVEGLHATYNALRRGWASCSAGMLLTARQGLWDAGSRYAWAEIVTGKDLWVMDGRHTEILFSLAMPDEVDGFTKMCMEISYGQERMKNWEAGVVC</sequence>
<dbReference type="GO" id="GO:0000981">
    <property type="term" value="F:DNA-binding transcription factor activity, RNA polymerase II-specific"/>
    <property type="evidence" value="ECO:0007669"/>
    <property type="project" value="InterPro"/>
</dbReference>
<keyword evidence="2" id="KW-0862">Zinc</keyword>
<dbReference type="InterPro" id="IPR036864">
    <property type="entry name" value="Zn2-C6_fun-type_DNA-bd_sf"/>
</dbReference>
<protein>
    <recommendedName>
        <fullName evidence="6">Zn(2)-C6 fungal-type domain-containing protein</fullName>
    </recommendedName>
</protein>
<dbReference type="RefSeq" id="XP_040774800.1">
    <property type="nucleotide sequence ID" value="XM_040917560.1"/>
</dbReference>
<evidence type="ECO:0000313" key="7">
    <source>
        <dbReference type="EMBL" id="KAF3763839.1"/>
    </source>
</evidence>
<keyword evidence="8" id="KW-1185">Reference proteome</keyword>
<evidence type="ECO:0000313" key="8">
    <source>
        <dbReference type="Proteomes" id="UP000803844"/>
    </source>
</evidence>
<gene>
    <name evidence="7" type="ORF">M406DRAFT_263066</name>
</gene>
<keyword evidence="1" id="KW-0479">Metal-binding</keyword>
<evidence type="ECO:0000256" key="4">
    <source>
        <dbReference type="ARBA" id="ARBA00023163"/>
    </source>
</evidence>
<comment type="caution">
    <text evidence="7">The sequence shown here is derived from an EMBL/GenBank/DDBJ whole genome shotgun (WGS) entry which is preliminary data.</text>
</comment>
<dbReference type="Pfam" id="PF00172">
    <property type="entry name" value="Zn_clus"/>
    <property type="match status" value="1"/>
</dbReference>
<dbReference type="EMBL" id="MU032349">
    <property type="protein sequence ID" value="KAF3763839.1"/>
    <property type="molecule type" value="Genomic_DNA"/>
</dbReference>
<evidence type="ECO:0000256" key="5">
    <source>
        <dbReference type="ARBA" id="ARBA00023242"/>
    </source>
</evidence>
<reference evidence="7" key="1">
    <citation type="journal article" date="2020" name="Phytopathology">
        <title>Genome sequence of the chestnut blight fungus Cryphonectria parasitica EP155: A fundamental resource for an archetypical invasive plant pathogen.</title>
        <authorList>
            <person name="Crouch J.A."/>
            <person name="Dawe A."/>
            <person name="Aerts A."/>
            <person name="Barry K."/>
            <person name="Churchill A.C.L."/>
            <person name="Grimwood J."/>
            <person name="Hillman B."/>
            <person name="Milgroom M.G."/>
            <person name="Pangilinan J."/>
            <person name="Smith M."/>
            <person name="Salamov A."/>
            <person name="Schmutz J."/>
            <person name="Yadav J."/>
            <person name="Grigoriev I.V."/>
            <person name="Nuss D."/>
        </authorList>
    </citation>
    <scope>NUCLEOTIDE SEQUENCE</scope>
    <source>
        <strain evidence="7">EP155</strain>
    </source>
</reference>
<dbReference type="SUPFAM" id="SSF57701">
    <property type="entry name" value="Zn2/Cys6 DNA-binding domain"/>
    <property type="match status" value="1"/>
</dbReference>
<evidence type="ECO:0000256" key="3">
    <source>
        <dbReference type="ARBA" id="ARBA00023015"/>
    </source>
</evidence>
<proteinExistence type="predicted"/>
<evidence type="ECO:0000259" key="6">
    <source>
        <dbReference type="PROSITE" id="PS50048"/>
    </source>
</evidence>
<dbReference type="SMART" id="SM00066">
    <property type="entry name" value="GAL4"/>
    <property type="match status" value="1"/>
</dbReference>